<protein>
    <submittedName>
        <fullName evidence="7">NfeD family protein</fullName>
    </submittedName>
</protein>
<dbReference type="InterPro" id="IPR012340">
    <property type="entry name" value="NA-bd_OB-fold"/>
</dbReference>
<dbReference type="Pfam" id="PF01957">
    <property type="entry name" value="NfeD"/>
    <property type="match status" value="1"/>
</dbReference>
<dbReference type="EMBL" id="JACJKY010000005">
    <property type="protein sequence ID" value="MBM6920458.1"/>
    <property type="molecule type" value="Genomic_DNA"/>
</dbReference>
<evidence type="ECO:0000256" key="5">
    <source>
        <dbReference type="SAM" id="Phobius"/>
    </source>
</evidence>
<evidence type="ECO:0000256" key="4">
    <source>
        <dbReference type="ARBA" id="ARBA00023136"/>
    </source>
</evidence>
<accession>A0A939BEC2</accession>
<comment type="subcellular location">
    <subcellularLocation>
        <location evidence="1">Membrane</location>
        <topology evidence="1">Multi-pass membrane protein</topology>
    </subcellularLocation>
</comment>
<evidence type="ECO:0000256" key="2">
    <source>
        <dbReference type="ARBA" id="ARBA00022692"/>
    </source>
</evidence>
<dbReference type="PANTHER" id="PTHR33507:SF3">
    <property type="entry name" value="INNER MEMBRANE PROTEIN YBBJ"/>
    <property type="match status" value="1"/>
</dbReference>
<evidence type="ECO:0000256" key="3">
    <source>
        <dbReference type="ARBA" id="ARBA00022989"/>
    </source>
</evidence>
<evidence type="ECO:0000313" key="7">
    <source>
        <dbReference type="EMBL" id="MBM6920458.1"/>
    </source>
</evidence>
<dbReference type="Gene3D" id="2.40.50.140">
    <property type="entry name" value="Nucleic acid-binding proteins"/>
    <property type="match status" value="1"/>
</dbReference>
<evidence type="ECO:0000259" key="6">
    <source>
        <dbReference type="Pfam" id="PF01957"/>
    </source>
</evidence>
<feature type="transmembrane region" description="Helical" evidence="5">
    <location>
        <begin position="47"/>
        <end position="65"/>
    </location>
</feature>
<sequence>MEIWHLILWAVLTVVLIVVELVTVELVAVWFAAGSLAACITTLAGGSLWVQLIVFLAVSVLLLIATRPIVRSILKNRTPVATNADSLIGTVCVVKETINNVEDTGRVFADGLMWTARSADGTVIPAETHCIVESIAGVKLIVRPAAHSSEPSEQA</sequence>
<reference evidence="7" key="1">
    <citation type="submission" date="2020-08" db="EMBL/GenBank/DDBJ databases">
        <authorList>
            <person name="Cejkova D."/>
            <person name="Kubasova T."/>
            <person name="Jahodarova E."/>
            <person name="Rychlik I."/>
        </authorList>
    </citation>
    <scope>NUCLEOTIDE SEQUENCE</scope>
    <source>
        <strain evidence="7">An559</strain>
    </source>
</reference>
<name>A0A939BEC2_9FIRM</name>
<keyword evidence="4 5" id="KW-0472">Membrane</keyword>
<evidence type="ECO:0000313" key="8">
    <source>
        <dbReference type="Proteomes" id="UP000774750"/>
    </source>
</evidence>
<evidence type="ECO:0000256" key="1">
    <source>
        <dbReference type="ARBA" id="ARBA00004141"/>
    </source>
</evidence>
<feature type="domain" description="NfeD-like C-terminal" evidence="6">
    <location>
        <begin position="84"/>
        <end position="144"/>
    </location>
</feature>
<gene>
    <name evidence="7" type="ORF">H6A12_04720</name>
</gene>
<dbReference type="GO" id="GO:0005886">
    <property type="term" value="C:plasma membrane"/>
    <property type="evidence" value="ECO:0007669"/>
    <property type="project" value="TreeGrafter"/>
</dbReference>
<comment type="caution">
    <text evidence="7">The sequence shown here is derived from an EMBL/GenBank/DDBJ whole genome shotgun (WGS) entry which is preliminary data.</text>
</comment>
<dbReference type="Proteomes" id="UP000774750">
    <property type="component" value="Unassembled WGS sequence"/>
</dbReference>
<dbReference type="AlphaFoldDB" id="A0A939BEC2"/>
<dbReference type="RefSeq" id="WP_204445331.1">
    <property type="nucleotide sequence ID" value="NZ_JACJKY010000005.1"/>
</dbReference>
<keyword evidence="3 5" id="KW-1133">Transmembrane helix</keyword>
<keyword evidence="2 5" id="KW-0812">Transmembrane</keyword>
<proteinExistence type="predicted"/>
<dbReference type="InterPro" id="IPR002810">
    <property type="entry name" value="NfeD-like_C"/>
</dbReference>
<organism evidence="7 8">
    <name type="scientific">Merdimmobilis hominis</name>
    <dbReference type="NCBI Taxonomy" id="2897707"/>
    <lineage>
        <taxon>Bacteria</taxon>
        <taxon>Bacillati</taxon>
        <taxon>Bacillota</taxon>
        <taxon>Clostridia</taxon>
        <taxon>Eubacteriales</taxon>
        <taxon>Oscillospiraceae</taxon>
        <taxon>Merdimmobilis</taxon>
    </lineage>
</organism>
<dbReference type="PANTHER" id="PTHR33507">
    <property type="entry name" value="INNER MEMBRANE PROTEIN YBBJ"/>
    <property type="match status" value="1"/>
</dbReference>
<reference evidence="7" key="2">
    <citation type="journal article" date="2021" name="Sci. Rep.">
        <title>The distribution of antibiotic resistance genes in chicken gut microbiota commensals.</title>
        <authorList>
            <person name="Juricova H."/>
            <person name="Matiasovicova J."/>
            <person name="Kubasova T."/>
            <person name="Cejkova D."/>
            <person name="Rychlik I."/>
        </authorList>
    </citation>
    <scope>NUCLEOTIDE SEQUENCE</scope>
    <source>
        <strain evidence="7">An559</strain>
    </source>
</reference>
<dbReference type="InterPro" id="IPR052165">
    <property type="entry name" value="Membrane_assoc_protease"/>
</dbReference>
<keyword evidence="8" id="KW-1185">Reference proteome</keyword>